<comment type="subunit">
    <text evidence="3">Component of the NuA4 histone acetyltransferase complex.</text>
</comment>
<evidence type="ECO:0000256" key="4">
    <source>
        <dbReference type="ARBA" id="ARBA00022737"/>
    </source>
</evidence>
<dbReference type="InterPro" id="IPR023780">
    <property type="entry name" value="Chromo_domain"/>
</dbReference>
<evidence type="ECO:0000259" key="11">
    <source>
        <dbReference type="PROSITE" id="PS50013"/>
    </source>
</evidence>
<keyword evidence="8" id="KW-0238">DNA-binding</keyword>
<feature type="domain" description="Chromo" evidence="11">
    <location>
        <begin position="272"/>
        <end position="343"/>
    </location>
</feature>
<evidence type="ECO:0000313" key="14">
    <source>
        <dbReference type="EMBL" id="TPX07006.1"/>
    </source>
</evidence>
<comment type="similarity">
    <text evidence="2">Belongs to the SNF2/RAD54 helicase family.</text>
</comment>
<gene>
    <name evidence="14" type="ORF">E0L32_011074</name>
</gene>
<dbReference type="OrthoDB" id="5857104at2759"/>
<feature type="region of interest" description="Disordered" evidence="10">
    <location>
        <begin position="1"/>
        <end position="231"/>
    </location>
</feature>
<dbReference type="InterPro" id="IPR056302">
    <property type="entry name" value="CHD1-2/Hrp3_HTH"/>
</dbReference>
<dbReference type="GO" id="GO:0016887">
    <property type="term" value="F:ATP hydrolysis activity"/>
    <property type="evidence" value="ECO:0007669"/>
    <property type="project" value="TreeGrafter"/>
</dbReference>
<dbReference type="InterPro" id="IPR016197">
    <property type="entry name" value="Chromo-like_dom_sf"/>
</dbReference>
<dbReference type="FunCoup" id="A0A507AKV5">
    <property type="interactions" value="814"/>
</dbReference>
<dbReference type="EMBL" id="SKBQ01000097">
    <property type="protein sequence ID" value="TPX07006.1"/>
    <property type="molecule type" value="Genomic_DNA"/>
</dbReference>
<comment type="subcellular location">
    <subcellularLocation>
        <location evidence="1">Nucleus</location>
    </subcellularLocation>
</comment>
<dbReference type="SUPFAM" id="SSF54160">
    <property type="entry name" value="Chromo domain-like"/>
    <property type="match status" value="2"/>
</dbReference>
<dbReference type="GO" id="GO:0000785">
    <property type="term" value="C:chromatin"/>
    <property type="evidence" value="ECO:0007669"/>
    <property type="project" value="TreeGrafter"/>
</dbReference>
<dbReference type="GO" id="GO:0140658">
    <property type="term" value="F:ATP-dependent chromatin remodeler activity"/>
    <property type="evidence" value="ECO:0007669"/>
    <property type="project" value="TreeGrafter"/>
</dbReference>
<dbReference type="PANTHER" id="PTHR45623:SF14">
    <property type="entry name" value="CHROMODOMAIN-HELICASE-DNA-BINDING PROTEIN 1"/>
    <property type="match status" value="1"/>
</dbReference>
<dbReference type="InterPro" id="IPR027417">
    <property type="entry name" value="P-loop_NTPase"/>
</dbReference>
<accession>A0A507AKV5</accession>
<evidence type="ECO:0000259" key="12">
    <source>
        <dbReference type="PROSITE" id="PS51192"/>
    </source>
</evidence>
<reference evidence="14 15" key="1">
    <citation type="submission" date="2019-06" db="EMBL/GenBank/DDBJ databases">
        <title>Draft genome sequence of the filamentous fungus Phialemoniopsis curvata isolated from diesel fuel.</title>
        <authorList>
            <person name="Varaljay V.A."/>
            <person name="Lyon W.J."/>
            <person name="Crouch A.L."/>
            <person name="Drake C.E."/>
            <person name="Hollomon J.M."/>
            <person name="Nadeau L.J."/>
            <person name="Nunn H.S."/>
            <person name="Stevenson B.S."/>
            <person name="Bojanowski C.L."/>
            <person name="Crookes-Goodson W.J."/>
        </authorList>
    </citation>
    <scope>NUCLEOTIDE SEQUENCE [LARGE SCALE GENOMIC DNA]</scope>
    <source>
        <strain evidence="14 15">D216</strain>
    </source>
</reference>
<dbReference type="Pfam" id="PF00385">
    <property type="entry name" value="Chromo"/>
    <property type="match status" value="2"/>
</dbReference>
<dbReference type="GO" id="GO:0005634">
    <property type="term" value="C:nucleus"/>
    <property type="evidence" value="ECO:0007669"/>
    <property type="project" value="UniProtKB-SubCell"/>
</dbReference>
<feature type="region of interest" description="Disordered" evidence="10">
    <location>
        <begin position="1336"/>
        <end position="1457"/>
    </location>
</feature>
<dbReference type="SUPFAM" id="SSF52540">
    <property type="entry name" value="P-loop containing nucleoside triphosphate hydrolases"/>
    <property type="match status" value="2"/>
</dbReference>
<keyword evidence="7" id="KW-0067">ATP-binding</keyword>
<feature type="compositionally biased region" description="Basic and acidic residues" evidence="10">
    <location>
        <begin position="1580"/>
        <end position="1604"/>
    </location>
</feature>
<dbReference type="SMART" id="SM00490">
    <property type="entry name" value="HELICc"/>
    <property type="match status" value="1"/>
</dbReference>
<dbReference type="Pfam" id="PF18196">
    <property type="entry name" value="Cdh1_DBD_1"/>
    <property type="match status" value="1"/>
</dbReference>
<keyword evidence="5" id="KW-0547">Nucleotide-binding</keyword>
<feature type="region of interest" description="Disordered" evidence="10">
    <location>
        <begin position="1580"/>
        <end position="1685"/>
    </location>
</feature>
<dbReference type="CDD" id="cd18660">
    <property type="entry name" value="CD1_tandem"/>
    <property type="match status" value="1"/>
</dbReference>
<dbReference type="InterPro" id="IPR049730">
    <property type="entry name" value="SNF2/RAD54-like_C"/>
</dbReference>
<organism evidence="14 15">
    <name type="scientific">Thyridium curvatum</name>
    <dbReference type="NCBI Taxonomy" id="1093900"/>
    <lineage>
        <taxon>Eukaryota</taxon>
        <taxon>Fungi</taxon>
        <taxon>Dikarya</taxon>
        <taxon>Ascomycota</taxon>
        <taxon>Pezizomycotina</taxon>
        <taxon>Sordariomycetes</taxon>
        <taxon>Sordariomycetidae</taxon>
        <taxon>Thyridiales</taxon>
        <taxon>Thyridiaceae</taxon>
        <taxon>Thyridium</taxon>
    </lineage>
</organism>
<feature type="region of interest" description="Disordered" evidence="10">
    <location>
        <begin position="651"/>
        <end position="672"/>
    </location>
</feature>
<evidence type="ECO:0000256" key="8">
    <source>
        <dbReference type="ARBA" id="ARBA00023125"/>
    </source>
</evidence>
<feature type="compositionally biased region" description="Basic and acidic residues" evidence="10">
    <location>
        <begin position="1409"/>
        <end position="1431"/>
    </location>
</feature>
<feature type="compositionally biased region" description="Basic and acidic residues" evidence="10">
    <location>
        <begin position="183"/>
        <end position="194"/>
    </location>
</feature>
<evidence type="ECO:0000256" key="9">
    <source>
        <dbReference type="ARBA" id="ARBA00023242"/>
    </source>
</evidence>
<dbReference type="SMART" id="SM00298">
    <property type="entry name" value="CHROMO"/>
    <property type="match status" value="2"/>
</dbReference>
<feature type="compositionally biased region" description="Basic and acidic residues" evidence="10">
    <location>
        <begin position="1439"/>
        <end position="1457"/>
    </location>
</feature>
<evidence type="ECO:0000256" key="3">
    <source>
        <dbReference type="ARBA" id="ARBA00011353"/>
    </source>
</evidence>
<evidence type="ECO:0000259" key="13">
    <source>
        <dbReference type="PROSITE" id="PS51194"/>
    </source>
</evidence>
<feature type="compositionally biased region" description="Acidic residues" evidence="10">
    <location>
        <begin position="61"/>
        <end position="89"/>
    </location>
</feature>
<keyword evidence="6" id="KW-0378">Hydrolase</keyword>
<dbReference type="InterPro" id="IPR001650">
    <property type="entry name" value="Helicase_C-like"/>
</dbReference>
<dbReference type="STRING" id="1093900.A0A507AKV5"/>
<feature type="domain" description="Helicase C-terminal" evidence="13">
    <location>
        <begin position="789"/>
        <end position="953"/>
    </location>
</feature>
<dbReference type="PROSITE" id="PS51194">
    <property type="entry name" value="HELICASE_CTER"/>
    <property type="match status" value="1"/>
</dbReference>
<evidence type="ECO:0000256" key="2">
    <source>
        <dbReference type="ARBA" id="ARBA00007025"/>
    </source>
</evidence>
<dbReference type="InterPro" id="IPR025260">
    <property type="entry name" value="CHD1-like_C"/>
</dbReference>
<evidence type="ECO:0000256" key="6">
    <source>
        <dbReference type="ARBA" id="ARBA00022801"/>
    </source>
</evidence>
<dbReference type="InterPro" id="IPR038718">
    <property type="entry name" value="SNF2-like_sf"/>
</dbReference>
<dbReference type="SMART" id="SM00487">
    <property type="entry name" value="DEXDc"/>
    <property type="match status" value="1"/>
</dbReference>
<feature type="compositionally biased region" description="Basic and acidic residues" evidence="10">
    <location>
        <begin position="1096"/>
        <end position="1108"/>
    </location>
</feature>
<dbReference type="InterPro" id="IPR000330">
    <property type="entry name" value="SNF2_N"/>
</dbReference>
<dbReference type="GO" id="GO:0034728">
    <property type="term" value="P:nucleosome organization"/>
    <property type="evidence" value="ECO:0007669"/>
    <property type="project" value="TreeGrafter"/>
</dbReference>
<feature type="region of interest" description="Disordered" evidence="10">
    <location>
        <begin position="1063"/>
        <end position="1120"/>
    </location>
</feature>
<feature type="compositionally biased region" description="Basic and acidic residues" evidence="10">
    <location>
        <begin position="1612"/>
        <end position="1675"/>
    </location>
</feature>
<feature type="domain" description="Chromo" evidence="11">
    <location>
        <begin position="372"/>
        <end position="432"/>
    </location>
</feature>
<feature type="compositionally biased region" description="Basic and acidic residues" evidence="10">
    <location>
        <begin position="1376"/>
        <end position="1387"/>
    </location>
</feature>
<comment type="caution">
    <text evidence="14">The sequence shown here is derived from an EMBL/GenBank/DDBJ whole genome shotgun (WGS) entry which is preliminary data.</text>
</comment>
<dbReference type="Pfam" id="PF13907">
    <property type="entry name" value="CHD1-like_C"/>
    <property type="match status" value="1"/>
</dbReference>
<dbReference type="Gene3D" id="2.40.50.40">
    <property type="match status" value="2"/>
</dbReference>
<dbReference type="InterPro" id="IPR014001">
    <property type="entry name" value="Helicase_ATP-bd"/>
</dbReference>
<dbReference type="PROSITE" id="PS51192">
    <property type="entry name" value="HELICASE_ATP_BIND_1"/>
    <property type="match status" value="1"/>
</dbReference>
<dbReference type="Pfam" id="PF23588">
    <property type="entry name" value="HTH_CHD1_Hrp3"/>
    <property type="match status" value="1"/>
</dbReference>
<evidence type="ECO:0008006" key="16">
    <source>
        <dbReference type="Google" id="ProtNLM"/>
    </source>
</evidence>
<dbReference type="GeneID" id="41978521"/>
<dbReference type="PANTHER" id="PTHR45623">
    <property type="entry name" value="CHROMODOMAIN-HELICASE-DNA-BINDING PROTEIN 3-RELATED-RELATED"/>
    <property type="match status" value="1"/>
</dbReference>
<dbReference type="Gene3D" id="6.10.140.1440">
    <property type="match status" value="1"/>
</dbReference>
<keyword evidence="15" id="KW-1185">Reference proteome</keyword>
<protein>
    <recommendedName>
        <fullName evidence="16">Chromodomain helicase hrp3</fullName>
    </recommendedName>
</protein>
<dbReference type="GO" id="GO:0005524">
    <property type="term" value="F:ATP binding"/>
    <property type="evidence" value="ECO:0007669"/>
    <property type="project" value="UniProtKB-KW"/>
</dbReference>
<evidence type="ECO:0000256" key="7">
    <source>
        <dbReference type="ARBA" id="ARBA00022840"/>
    </source>
</evidence>
<dbReference type="CDD" id="cd18793">
    <property type="entry name" value="SF2_C_SNF"/>
    <property type="match status" value="1"/>
</dbReference>
<proteinExistence type="inferred from homology"/>
<dbReference type="InterPro" id="IPR000953">
    <property type="entry name" value="Chromo/chromo_shadow_dom"/>
</dbReference>
<dbReference type="GO" id="GO:0003682">
    <property type="term" value="F:chromatin binding"/>
    <property type="evidence" value="ECO:0007669"/>
    <property type="project" value="TreeGrafter"/>
</dbReference>
<feature type="domain" description="Helicase ATP-binding" evidence="12">
    <location>
        <begin position="470"/>
        <end position="641"/>
    </location>
</feature>
<evidence type="ECO:0000313" key="15">
    <source>
        <dbReference type="Proteomes" id="UP000319257"/>
    </source>
</evidence>
<dbReference type="Gene3D" id="3.40.50.10810">
    <property type="entry name" value="Tandem AAA-ATPase domain"/>
    <property type="match status" value="1"/>
</dbReference>
<dbReference type="InParanoid" id="A0A507AKV5"/>
<dbReference type="Gene3D" id="3.40.50.300">
    <property type="entry name" value="P-loop containing nucleotide triphosphate hydrolases"/>
    <property type="match status" value="1"/>
</dbReference>
<sequence length="1685" mass="194493">MSTSPELSPPNGIASSPRGDIGAVQTNGHPDESDLSDIQAAAEVVVSPRPASPSGYRDADADADADIADEDEDSESVNNDASDDADFDMADSPASVQSIQEDDDVEEAASSSDSQRAPKRKAPAVVLEDDYMRENPELYGLRRSTRPTQRRKVVDSDDEESESDVVAVAKRKKRRVERSQPSSKRDTPIRHTSLDDSDSDTYGGARARSFQKKARRQQEAQPALAFAEKRWSSRRAAQVTAGAYQESDVDDDDEDDMTPNYWAGAEVEDDSPYIEKIIRHREKEGVELTPDSTRHDFEYYIKWQGKSHLHDTWETTESVAGFRGFRRLENYYRKFVEYELDMRFGGEDISPEQREQWLLDREREEEAHEDYTKVERVVASRRGDDGDEYFIKWKGLQYDDCTWEAAALVSSHAQDKIDQFLDRSARSWTSDKYEANPASRSRMTKLESQPDYIQGGQLREFQMKGLNFLALNWTRANNVILADEMGLGKTVQTVSFLSWLRNERDQQGPFLVVAPLSVIPAWCDTFSHWSPDLNYVVYLGPEAARNTIRDYELLVDGNPKKPKFNVLVTSYDFILQDWEFLRTIKWQVLAVDEAHRLKNRESQLYAKLVSFGVPCRILITGTPIQNNLAELSALLDFLNPGKVMIDEELEQLGQEETAKEEDEEKDEEKRRQTQAKLSLLHASIAPFILRRTKETVESDLPPKTEKILRVELSDVQLEYYKNILTRNYAALSDASGGQKQSLLNVMMELKKVSNHPYMFHGVEDRVLAGSTRREDQIKGLITSSGKMMLLDQLLAKLKKDNHRVLIFSQMVKMLDILGDYLRVRGYQFQRLDGTIPAGPRRMAINHFNAEDSDDFCFLLSTRAGGLGINLMTADTVIIYDSDWNPQADLQAMARAHRIGQKRPVSVYRLVAKQTIEEEVIKRARNKLFLEYLTIQAGVTDEGKALREQFKEKGLMMDEAKTAEDIQYILKMRSQNLFEQSGNQERLEQLDIDSILENAEVTKTNVDDKINLSSGGIDWDNWMQVTDVKVEDLNMDWDQIIPAEQLAAIKDEEEKRKHEEYLARAMEENAPRRAALKGARREADERAERLAKKRQREKQEQQEREEQRAAMRNPRRPLNEKETRNLIRALFRYGSLDDREEEIIHDARLSGRDRDFVRSIVNDLVAISSKAVDANNARLRDEEEKAGKSLAKKDKKAVLVDFGEVKKVNAETVIDRPPQLRLLRKVLAEHGDLKTFKLPEATKGAHYSCEWGAREDGMLLVGIDKYGFGAWTQIRDDPELDMQDKLFLEEHRVEKKEERKKGDDKSIQSPGAVHLVRRSEYLLSVLLAKHSDDAAAQRAVENHHRSKKNLINGNRRSDVGGSASASPAPQLSKRPSQTKDRRERLGDHHRSHSNGGERGTPRPDKRKHDHSHDDRDRKYRRLEEHDRRESHHSDKHHKDHQKDKEKRKRLDPAELETLKRKRDRAVQRFHELMKLDDAKLDYSDDEQVMWSLLKPVRGNFERIMYTTADKVEGAKDRARIMGQELRQIGNCLEDLKKNQAIPSDKLDDLMPRFWDFLSSIWPVNEFAVSGKQLAKMFQQLKKKDEDKGGEEKPEKPEKTKKPPRDDLEDGEIDSERETRRAEPRRDHSRPYEDPRREAWRDERREDRRAYENGDRLSFARKDRRLDHDARDRDRARLPWHNRQSPY</sequence>
<dbReference type="Pfam" id="PF00176">
    <property type="entry name" value="SNF2-rel_dom"/>
    <property type="match status" value="1"/>
</dbReference>
<evidence type="ECO:0000256" key="1">
    <source>
        <dbReference type="ARBA" id="ARBA00004123"/>
    </source>
</evidence>
<keyword evidence="9" id="KW-0539">Nucleus</keyword>
<dbReference type="InterPro" id="IPR041150">
    <property type="entry name" value="Cdh1_DBD"/>
</dbReference>
<dbReference type="Gene3D" id="1.10.10.60">
    <property type="entry name" value="Homeodomain-like"/>
    <property type="match status" value="1"/>
</dbReference>
<dbReference type="Pfam" id="PF00271">
    <property type="entry name" value="Helicase_C"/>
    <property type="match status" value="1"/>
</dbReference>
<dbReference type="GO" id="GO:0042393">
    <property type="term" value="F:histone binding"/>
    <property type="evidence" value="ECO:0007669"/>
    <property type="project" value="TreeGrafter"/>
</dbReference>
<evidence type="ECO:0000256" key="10">
    <source>
        <dbReference type="SAM" id="MobiDB-lite"/>
    </source>
</evidence>
<dbReference type="GO" id="GO:0003677">
    <property type="term" value="F:DNA binding"/>
    <property type="evidence" value="ECO:0007669"/>
    <property type="project" value="UniProtKB-KW"/>
</dbReference>
<dbReference type="CDD" id="cd18659">
    <property type="entry name" value="CD2_tandem"/>
    <property type="match status" value="1"/>
</dbReference>
<name>A0A507AKV5_9PEZI</name>
<evidence type="ECO:0000256" key="5">
    <source>
        <dbReference type="ARBA" id="ARBA00022741"/>
    </source>
</evidence>
<feature type="compositionally biased region" description="Basic and acidic residues" evidence="10">
    <location>
        <begin position="1078"/>
        <end position="1089"/>
    </location>
</feature>
<dbReference type="RefSeq" id="XP_030988717.1">
    <property type="nucleotide sequence ID" value="XM_031133764.1"/>
</dbReference>
<keyword evidence="4" id="KW-0677">Repeat</keyword>
<dbReference type="SMART" id="SM01176">
    <property type="entry name" value="DUF4208"/>
    <property type="match status" value="1"/>
</dbReference>
<dbReference type="Proteomes" id="UP000319257">
    <property type="component" value="Unassembled WGS sequence"/>
</dbReference>
<dbReference type="PROSITE" id="PS50013">
    <property type="entry name" value="CHROMO_2"/>
    <property type="match status" value="2"/>
</dbReference>
<feature type="compositionally biased region" description="Polar residues" evidence="10">
    <location>
        <begin position="1362"/>
        <end position="1374"/>
    </location>
</feature>